<evidence type="ECO:0000313" key="12">
    <source>
        <dbReference type="EMBL" id="CAD6255642.1"/>
    </source>
</evidence>
<dbReference type="InterPro" id="IPR044974">
    <property type="entry name" value="Disease_R_plants"/>
</dbReference>
<keyword evidence="4" id="KW-0547">Nucleotide-binding</keyword>
<evidence type="ECO:0000259" key="10">
    <source>
        <dbReference type="Pfam" id="PF23559"/>
    </source>
</evidence>
<dbReference type="InterPro" id="IPR038005">
    <property type="entry name" value="RX-like_CC"/>
</dbReference>
<keyword evidence="5" id="KW-0611">Plant defense</keyword>
<dbReference type="PRINTS" id="PR00364">
    <property type="entry name" value="DISEASERSIST"/>
</dbReference>
<feature type="domain" description="Disease resistance N-terminal" evidence="9">
    <location>
        <begin position="7"/>
        <end position="96"/>
    </location>
</feature>
<dbReference type="Pfam" id="PF00931">
    <property type="entry name" value="NB-ARC"/>
    <property type="match status" value="1"/>
</dbReference>
<evidence type="ECO:0000256" key="7">
    <source>
        <dbReference type="SAM" id="MobiDB-lite"/>
    </source>
</evidence>
<dbReference type="InterPro" id="IPR041118">
    <property type="entry name" value="Rx_N"/>
</dbReference>
<dbReference type="InterPro" id="IPR032675">
    <property type="entry name" value="LRR_dom_sf"/>
</dbReference>
<dbReference type="InterPro" id="IPR058922">
    <property type="entry name" value="WHD_DRP"/>
</dbReference>
<dbReference type="OrthoDB" id="688442at2759"/>
<dbReference type="SUPFAM" id="SSF52047">
    <property type="entry name" value="RNI-like"/>
    <property type="match status" value="1"/>
</dbReference>
<dbReference type="Gene3D" id="3.80.10.10">
    <property type="entry name" value="Ribonuclease Inhibitor"/>
    <property type="match status" value="1"/>
</dbReference>
<dbReference type="Gene3D" id="1.10.10.10">
    <property type="entry name" value="Winged helix-like DNA-binding domain superfamily/Winged helix DNA-binding domain"/>
    <property type="match status" value="1"/>
</dbReference>
<dbReference type="PANTHER" id="PTHR23155:SF1116">
    <property type="entry name" value="OS12G0273300 PROTEIN"/>
    <property type="match status" value="1"/>
</dbReference>
<evidence type="ECO:0000259" key="9">
    <source>
        <dbReference type="Pfam" id="PF18052"/>
    </source>
</evidence>
<dbReference type="Gene3D" id="3.40.50.300">
    <property type="entry name" value="P-loop containing nucleotide triphosphate hydrolases"/>
    <property type="match status" value="1"/>
</dbReference>
<evidence type="ECO:0000256" key="3">
    <source>
        <dbReference type="ARBA" id="ARBA00022737"/>
    </source>
</evidence>
<dbReference type="FunFam" id="1.10.10.10:FF:000322">
    <property type="entry name" value="Probable disease resistance protein At1g63360"/>
    <property type="match status" value="1"/>
</dbReference>
<evidence type="ECO:0000256" key="5">
    <source>
        <dbReference type="ARBA" id="ARBA00022821"/>
    </source>
</evidence>
<dbReference type="GO" id="GO:0009626">
    <property type="term" value="P:plant-type hypersensitive response"/>
    <property type="evidence" value="ECO:0007669"/>
    <property type="project" value="UniProtKB-ARBA"/>
</dbReference>
<dbReference type="Proteomes" id="UP000604825">
    <property type="component" value="Unassembled WGS sequence"/>
</dbReference>
<organism evidence="12 13">
    <name type="scientific">Miscanthus lutarioriparius</name>
    <dbReference type="NCBI Taxonomy" id="422564"/>
    <lineage>
        <taxon>Eukaryota</taxon>
        <taxon>Viridiplantae</taxon>
        <taxon>Streptophyta</taxon>
        <taxon>Embryophyta</taxon>
        <taxon>Tracheophyta</taxon>
        <taxon>Spermatophyta</taxon>
        <taxon>Magnoliopsida</taxon>
        <taxon>Liliopsida</taxon>
        <taxon>Poales</taxon>
        <taxon>Poaceae</taxon>
        <taxon>PACMAD clade</taxon>
        <taxon>Panicoideae</taxon>
        <taxon>Andropogonodae</taxon>
        <taxon>Andropogoneae</taxon>
        <taxon>Saccharinae</taxon>
        <taxon>Miscanthus</taxon>
    </lineage>
</organism>
<evidence type="ECO:0000256" key="4">
    <source>
        <dbReference type="ARBA" id="ARBA00022741"/>
    </source>
</evidence>
<evidence type="ECO:0000259" key="11">
    <source>
        <dbReference type="Pfam" id="PF23598"/>
    </source>
</evidence>
<name>A0A811QFU9_9POAL</name>
<dbReference type="EMBL" id="CAJGYO010000010">
    <property type="protein sequence ID" value="CAD6255642.1"/>
    <property type="molecule type" value="Genomic_DNA"/>
</dbReference>
<sequence>MDLVAGAVGSILTKLGELLHGEYKLQKGLPEQIEYLKNELESAHTALCKVGETPPEHLDRQVRLWAGDVREASYDMEDILDTFLLDVVEGAGPAETKSKKGLLKRLKKMAKMLKKSKARHDIAGAIEDMKKRLQEVWDRRERYSIPVAVPAPATKLDPRLVDMHKEAAQIIGIERTRAELIDMLQSSTHGHGDAGASSSSNRTKIVSVVGAGGLGKTTLAKAVYDELSTGYDCRAFVSVGRNPDLVQVFTSIFLLLDEKKYKAIRDVKDLQLLIGELRKFLVNKRFFIVTDDVWDINSWQALGSALHQNNNGSRVVKTTRNLEVAYGDEVYQLGPLSRGNSKKLFYMRLFGGEDNCLAHHPEEASEKILHKCGGVPLAIITMASLLVGKSRNDWFETCLLYLSVYPEDCVIEKKSLIWKWVAEGFIEKKTGTSLFQRGEEYFHQLINRSMIQGVESQVDGTIHRCRVHDMVLDLIRGLAGEENFMTISNEDGGTSSRHKVCRLAHHNRILLLGQSRPNSHRDTTQLRSLVAHRCDIRGWVLHPSLKLLCVLALERCTSSDNFEYDRHGLEHLGNLVHLRYLGLRGTKVRELPEAIGALKLLQTLDLEDIGGYDMQVQLPSSVCLLTRLVCIRCDEFTKVPDGFLQKVTSLEELQISVCKLSFESQRQFLKELRSQSQLRVLRVLGMGRLDESMQVELLKSLGNLQELQHLDLYYNLICKTRRASVEWDKAVLPEHLRRLRIPGIWFPCLPSFIDPTLLPNLCYLELRLDHMDEAGLRTLGGLPDLRYLSIFPPYETASNEQSMVINIASHDVFFHKLRSLMLFGWMVQLATNGDSTSASLRIWTGGQDAAMVFDSNSKAEDRGCSSRVAPVPVAVMPNLHDLVFTVPVRAFYEDGHATCDNNLGLDLECLPLLQSVVAHLDCKDAFPDDVNKAEAELRRLAQLHANSSALRFHMGKINQRRMARPIQSDDEESSAIQPFAS</sequence>
<comment type="caution">
    <text evidence="12">The sequence shown here is derived from an EMBL/GenBank/DDBJ whole genome shotgun (WGS) entry which is preliminary data.</text>
</comment>
<feature type="domain" description="Disease resistance protein winged helix" evidence="10">
    <location>
        <begin position="404"/>
        <end position="475"/>
    </location>
</feature>
<dbReference type="GO" id="GO:0043531">
    <property type="term" value="F:ADP binding"/>
    <property type="evidence" value="ECO:0007669"/>
    <property type="project" value="InterPro"/>
</dbReference>
<gene>
    <name evidence="12" type="ORF">NCGR_LOCUS39183</name>
</gene>
<reference evidence="12" key="1">
    <citation type="submission" date="2020-10" db="EMBL/GenBank/DDBJ databases">
        <authorList>
            <person name="Han B."/>
            <person name="Lu T."/>
            <person name="Zhao Q."/>
            <person name="Huang X."/>
            <person name="Zhao Y."/>
        </authorList>
    </citation>
    <scope>NUCLEOTIDE SEQUENCE</scope>
</reference>
<keyword evidence="13" id="KW-1185">Reference proteome</keyword>
<evidence type="ECO:0000256" key="6">
    <source>
        <dbReference type="ARBA" id="ARBA00023054"/>
    </source>
</evidence>
<keyword evidence="3" id="KW-0677">Repeat</keyword>
<dbReference type="AlphaFoldDB" id="A0A811QFU9"/>
<proteinExistence type="inferred from homology"/>
<accession>A0A811QFU9</accession>
<feature type="domain" description="Disease resistance R13L4/SHOC-2-like LRR" evidence="11">
    <location>
        <begin position="525"/>
        <end position="949"/>
    </location>
</feature>
<dbReference type="InterPro" id="IPR036388">
    <property type="entry name" value="WH-like_DNA-bd_sf"/>
</dbReference>
<feature type="region of interest" description="Disordered" evidence="7">
    <location>
        <begin position="961"/>
        <end position="981"/>
    </location>
</feature>
<dbReference type="CDD" id="cd14798">
    <property type="entry name" value="RX-CC_like"/>
    <property type="match status" value="1"/>
</dbReference>
<comment type="similarity">
    <text evidence="1">Belongs to the disease resistance NB-LRR family.</text>
</comment>
<dbReference type="SUPFAM" id="SSF52540">
    <property type="entry name" value="P-loop containing nucleoside triphosphate hydrolases"/>
    <property type="match status" value="1"/>
</dbReference>
<dbReference type="InterPro" id="IPR002182">
    <property type="entry name" value="NB-ARC"/>
</dbReference>
<evidence type="ECO:0000256" key="1">
    <source>
        <dbReference type="ARBA" id="ARBA00008894"/>
    </source>
</evidence>
<dbReference type="InterPro" id="IPR055414">
    <property type="entry name" value="LRR_R13L4/SHOC2-like"/>
</dbReference>
<evidence type="ECO:0000259" key="8">
    <source>
        <dbReference type="Pfam" id="PF00931"/>
    </source>
</evidence>
<keyword evidence="6" id="KW-0175">Coiled coil</keyword>
<evidence type="ECO:0000256" key="2">
    <source>
        <dbReference type="ARBA" id="ARBA00022614"/>
    </source>
</evidence>
<dbReference type="GO" id="GO:0002758">
    <property type="term" value="P:innate immune response-activating signaling pathway"/>
    <property type="evidence" value="ECO:0007669"/>
    <property type="project" value="UniProtKB-ARBA"/>
</dbReference>
<evidence type="ECO:0000313" key="13">
    <source>
        <dbReference type="Proteomes" id="UP000604825"/>
    </source>
</evidence>
<dbReference type="Gene3D" id="1.20.5.4130">
    <property type="match status" value="1"/>
</dbReference>
<keyword evidence="2" id="KW-0433">Leucine-rich repeat</keyword>
<dbReference type="GO" id="GO:0042742">
    <property type="term" value="P:defense response to bacterium"/>
    <property type="evidence" value="ECO:0007669"/>
    <property type="project" value="UniProtKB-ARBA"/>
</dbReference>
<dbReference type="Pfam" id="PF18052">
    <property type="entry name" value="Rx_N"/>
    <property type="match status" value="1"/>
</dbReference>
<dbReference type="InterPro" id="IPR027417">
    <property type="entry name" value="P-loop_NTPase"/>
</dbReference>
<dbReference type="Pfam" id="PF23598">
    <property type="entry name" value="LRR_14"/>
    <property type="match status" value="1"/>
</dbReference>
<feature type="domain" description="NB-ARC" evidence="8">
    <location>
        <begin position="200"/>
        <end position="325"/>
    </location>
</feature>
<dbReference type="PANTHER" id="PTHR23155">
    <property type="entry name" value="DISEASE RESISTANCE PROTEIN RP"/>
    <property type="match status" value="1"/>
</dbReference>
<dbReference type="Pfam" id="PF23559">
    <property type="entry name" value="WHD_DRP"/>
    <property type="match status" value="1"/>
</dbReference>
<protein>
    <submittedName>
        <fullName evidence="12">Uncharacterized protein</fullName>
    </submittedName>
</protein>